<evidence type="ECO:0000313" key="3">
    <source>
        <dbReference type="Proteomes" id="UP000054217"/>
    </source>
</evidence>
<evidence type="ECO:0000313" key="1">
    <source>
        <dbReference type="EMBL" id="KIN96561.1"/>
    </source>
</evidence>
<protein>
    <submittedName>
        <fullName evidence="1">Uncharacterized protein</fullName>
    </submittedName>
</protein>
<dbReference type="HOGENOM" id="CLU_2469971_0_0_1"/>
<keyword evidence="3" id="KW-1185">Reference proteome</keyword>
<gene>
    <name evidence="1" type="ORF">M404DRAFT_244801</name>
    <name evidence="2" type="ORF">M404DRAFT_746418</name>
</gene>
<reference evidence="1 3" key="1">
    <citation type="submission" date="2014-04" db="EMBL/GenBank/DDBJ databases">
        <authorList>
            <consortium name="DOE Joint Genome Institute"/>
            <person name="Kuo A."/>
            <person name="Kohler A."/>
            <person name="Costa M.D."/>
            <person name="Nagy L.G."/>
            <person name="Floudas D."/>
            <person name="Copeland A."/>
            <person name="Barry K.W."/>
            <person name="Cichocki N."/>
            <person name="Veneault-Fourrey C."/>
            <person name="LaButti K."/>
            <person name="Lindquist E.A."/>
            <person name="Lipzen A."/>
            <person name="Lundell T."/>
            <person name="Morin E."/>
            <person name="Murat C."/>
            <person name="Sun H."/>
            <person name="Tunlid A."/>
            <person name="Henrissat B."/>
            <person name="Grigoriev I.V."/>
            <person name="Hibbett D.S."/>
            <person name="Martin F."/>
            <person name="Nordberg H.P."/>
            <person name="Cantor M.N."/>
            <person name="Hua S.X."/>
        </authorList>
    </citation>
    <scope>NUCLEOTIDE SEQUENCE [LARGE SCALE GENOMIC DNA]</scope>
    <source>
        <strain evidence="1 3">Marx 270</strain>
    </source>
</reference>
<name>A0A0C3JG06_PISTI</name>
<evidence type="ECO:0000313" key="2">
    <source>
        <dbReference type="EMBL" id="KIO11999.1"/>
    </source>
</evidence>
<accession>A0A0C3JG06</accession>
<dbReference type="AlphaFoldDB" id="A0A0C3JG06"/>
<organism evidence="1 3">
    <name type="scientific">Pisolithus tinctorius Marx 270</name>
    <dbReference type="NCBI Taxonomy" id="870435"/>
    <lineage>
        <taxon>Eukaryota</taxon>
        <taxon>Fungi</taxon>
        <taxon>Dikarya</taxon>
        <taxon>Basidiomycota</taxon>
        <taxon>Agaricomycotina</taxon>
        <taxon>Agaricomycetes</taxon>
        <taxon>Agaricomycetidae</taxon>
        <taxon>Boletales</taxon>
        <taxon>Sclerodermatineae</taxon>
        <taxon>Pisolithaceae</taxon>
        <taxon>Pisolithus</taxon>
    </lineage>
</organism>
<dbReference type="EMBL" id="KN832044">
    <property type="protein sequence ID" value="KIN96561.1"/>
    <property type="molecule type" value="Genomic_DNA"/>
</dbReference>
<dbReference type="EMBL" id="KN831948">
    <property type="protein sequence ID" value="KIO11999.1"/>
    <property type="molecule type" value="Genomic_DNA"/>
</dbReference>
<reference evidence="1" key="3">
    <citation type="submission" date="2015-02" db="EMBL/GenBank/DDBJ databases">
        <title>Evolutionary Origins and Diversification of the Mycorrhizal Mutualists.</title>
        <authorList>
            <consortium name="DOE Joint Genome Institute"/>
            <consortium name="Mycorrhizal Genomics Consortium"/>
            <person name="Kohler A."/>
            <person name="Kuo A."/>
            <person name="Nagy L.G."/>
            <person name="Floudas D."/>
            <person name="Copeland A."/>
            <person name="Barry K.W."/>
            <person name="Cichocki N."/>
            <person name="Veneault-Fourrey C."/>
            <person name="LaButti K."/>
            <person name="Lindquist E.A."/>
            <person name="Lipzen A."/>
            <person name="Lundell T."/>
            <person name="Morin E."/>
            <person name="Murat C."/>
            <person name="Riley R."/>
            <person name="Ohm R."/>
            <person name="Sun H."/>
            <person name="Tunlid A."/>
            <person name="Henrissat B."/>
            <person name="Grigoriev I.V."/>
            <person name="Hibbett D.S."/>
            <person name="Martin F."/>
        </authorList>
    </citation>
    <scope>NUCLEOTIDE SEQUENCE</scope>
    <source>
        <strain evidence="1">Marx 270</strain>
    </source>
</reference>
<reference evidence="3" key="2">
    <citation type="submission" date="2015-01" db="EMBL/GenBank/DDBJ databases">
        <title>Evolutionary Origins and Diversification of the Mycorrhizal Mutualists.</title>
        <authorList>
            <consortium name="DOE Joint Genome Institute"/>
            <consortium name="Mycorrhizal Genomics Consortium"/>
            <person name="Kohler A."/>
            <person name="Kuo A."/>
            <person name="Nagy L.G."/>
            <person name="Floudas D."/>
            <person name="Copeland A."/>
            <person name="Barry K.W."/>
            <person name="Cichocki N."/>
            <person name="Veneault-Fourrey C."/>
            <person name="LaButti K."/>
            <person name="Lindquist E.A."/>
            <person name="Lipzen A."/>
            <person name="Lundell T."/>
            <person name="Morin E."/>
            <person name="Murat C."/>
            <person name="Riley R."/>
            <person name="Ohm R."/>
            <person name="Sun H."/>
            <person name="Tunlid A."/>
            <person name="Henrissat B."/>
            <person name="Grigoriev I.V."/>
            <person name="Hibbett D.S."/>
            <person name="Martin F."/>
        </authorList>
    </citation>
    <scope>NUCLEOTIDE SEQUENCE [LARGE SCALE GENOMIC DNA]</scope>
    <source>
        <strain evidence="3">Marx 270</strain>
    </source>
</reference>
<sequence length="88" mass="10006">MVAPFPNWSLMLRMECSRGKVQCEPARRTPVGFTGVSKRNMILIVTDRSLKRRDGSHRASRRLFILEKASCIVMAAPQGESCRLITER</sequence>
<dbReference type="Proteomes" id="UP000054217">
    <property type="component" value="Unassembled WGS sequence"/>
</dbReference>
<proteinExistence type="predicted"/>